<organism evidence="6 7">
    <name type="scientific">Meloidogyne javanica</name>
    <name type="common">Root-knot nematode worm</name>
    <dbReference type="NCBI Taxonomy" id="6303"/>
    <lineage>
        <taxon>Eukaryota</taxon>
        <taxon>Metazoa</taxon>
        <taxon>Ecdysozoa</taxon>
        <taxon>Nematoda</taxon>
        <taxon>Chromadorea</taxon>
        <taxon>Rhabditida</taxon>
        <taxon>Tylenchina</taxon>
        <taxon>Tylenchomorpha</taxon>
        <taxon>Tylenchoidea</taxon>
        <taxon>Meloidogynidae</taxon>
        <taxon>Meloidogyninae</taxon>
        <taxon>Meloidogyne</taxon>
        <taxon>Meloidogyne incognita group</taxon>
    </lineage>
</organism>
<keyword evidence="4" id="KW-0862">Zinc</keyword>
<dbReference type="PANTHER" id="PTHR46481">
    <property type="entry name" value="ZINC FINGER BED DOMAIN-CONTAINING PROTEIN 4"/>
    <property type="match status" value="1"/>
</dbReference>
<keyword evidence="3" id="KW-0863">Zinc-finger</keyword>
<evidence type="ECO:0000256" key="1">
    <source>
        <dbReference type="ARBA" id="ARBA00004123"/>
    </source>
</evidence>
<comment type="subcellular location">
    <subcellularLocation>
        <location evidence="1">Nucleus</location>
    </subcellularLocation>
</comment>
<keyword evidence="6" id="KW-1185">Reference proteome</keyword>
<reference evidence="7" key="1">
    <citation type="submission" date="2022-11" db="UniProtKB">
        <authorList>
            <consortium name="WormBaseParasite"/>
        </authorList>
    </citation>
    <scope>IDENTIFICATION</scope>
</reference>
<evidence type="ECO:0000313" key="6">
    <source>
        <dbReference type="Proteomes" id="UP000887561"/>
    </source>
</evidence>
<protein>
    <submittedName>
        <fullName evidence="7">Transposase</fullName>
    </submittedName>
</protein>
<dbReference type="PANTHER" id="PTHR46481:SF10">
    <property type="entry name" value="ZINC FINGER BED DOMAIN-CONTAINING PROTEIN 39"/>
    <property type="match status" value="1"/>
</dbReference>
<keyword evidence="5" id="KW-0539">Nucleus</keyword>
<dbReference type="InterPro" id="IPR012337">
    <property type="entry name" value="RNaseH-like_sf"/>
</dbReference>
<dbReference type="InterPro" id="IPR052035">
    <property type="entry name" value="ZnF_BED_domain_contain"/>
</dbReference>
<evidence type="ECO:0000256" key="5">
    <source>
        <dbReference type="ARBA" id="ARBA00023242"/>
    </source>
</evidence>
<dbReference type="WBParaSite" id="scaffold23231_cov179.g20068">
    <property type="protein sequence ID" value="scaffold23231_cov179.g20068"/>
    <property type="gene ID" value="scaffold23231_cov179.g20068"/>
</dbReference>
<dbReference type="AlphaFoldDB" id="A0A915M2J3"/>
<dbReference type="Proteomes" id="UP000887561">
    <property type="component" value="Unplaced"/>
</dbReference>
<dbReference type="GO" id="GO:0005634">
    <property type="term" value="C:nucleus"/>
    <property type="evidence" value="ECO:0007669"/>
    <property type="project" value="UniProtKB-SubCell"/>
</dbReference>
<name>A0A915M2J3_MELJA</name>
<evidence type="ECO:0000256" key="4">
    <source>
        <dbReference type="ARBA" id="ARBA00022833"/>
    </source>
</evidence>
<evidence type="ECO:0000313" key="7">
    <source>
        <dbReference type="WBParaSite" id="scaffold23231_cov179.g20068"/>
    </source>
</evidence>
<accession>A0A915M2J3</accession>
<proteinExistence type="predicted"/>
<keyword evidence="2" id="KW-0479">Metal-binding</keyword>
<dbReference type="GO" id="GO:0008270">
    <property type="term" value="F:zinc ion binding"/>
    <property type="evidence" value="ECO:0007669"/>
    <property type="project" value="UniProtKB-KW"/>
</dbReference>
<evidence type="ECO:0000256" key="2">
    <source>
        <dbReference type="ARBA" id="ARBA00022723"/>
    </source>
</evidence>
<dbReference type="SUPFAM" id="SSF53098">
    <property type="entry name" value="Ribonuclease H-like"/>
    <property type="match status" value="1"/>
</dbReference>
<evidence type="ECO:0000256" key="3">
    <source>
        <dbReference type="ARBA" id="ARBA00022771"/>
    </source>
</evidence>
<sequence>DEIKRWQKVSLTCDSWSGPNDNFFCLTVHGVNSKWISKSYVLAVTHFPGKHSSSAIAEMIEKILKEWKIESIKIHCVVTDGANNMKAEVSVRWNSCLNMLEKLFKQRGPVTQYAVENGEPRLILTPSQWTLIEQLIKILKPAEEMAQSRNMLLSNSHISIVIPLVRALSDTLQQMELSIF</sequence>